<dbReference type="InterPro" id="IPR005859">
    <property type="entry name" value="CysK"/>
</dbReference>
<dbReference type="PANTHER" id="PTHR10314">
    <property type="entry name" value="CYSTATHIONINE BETA-SYNTHASE"/>
    <property type="match status" value="1"/>
</dbReference>
<comment type="cofactor">
    <cofactor evidence="1">
        <name>pyridoxal 5'-phosphate</name>
        <dbReference type="ChEBI" id="CHEBI:597326"/>
    </cofactor>
</comment>
<dbReference type="GO" id="GO:0004124">
    <property type="term" value="F:cysteine synthase activity"/>
    <property type="evidence" value="ECO:0007669"/>
    <property type="project" value="UniProtKB-EC"/>
</dbReference>
<dbReference type="Gene3D" id="3.40.50.1100">
    <property type="match status" value="2"/>
</dbReference>
<dbReference type="SUPFAM" id="SSF53686">
    <property type="entry name" value="Tryptophan synthase beta subunit-like PLP-dependent enzymes"/>
    <property type="match status" value="1"/>
</dbReference>
<feature type="domain" description="Tryptophan synthase beta chain-like PALP" evidence="4">
    <location>
        <begin position="6"/>
        <end position="290"/>
    </location>
</feature>
<organism evidence="5 6">
    <name type="scientific">Enterococcus xiangfangensis</name>
    <dbReference type="NCBI Taxonomy" id="1296537"/>
    <lineage>
        <taxon>Bacteria</taxon>
        <taxon>Bacillati</taxon>
        <taxon>Bacillota</taxon>
        <taxon>Bacilli</taxon>
        <taxon>Lactobacillales</taxon>
        <taxon>Enterococcaceae</taxon>
        <taxon>Enterococcus</taxon>
    </lineage>
</organism>
<protein>
    <submittedName>
        <fullName evidence="5">Cysteine synthase A</fullName>
        <ecNumber evidence="5">2.5.1.47</ecNumber>
    </submittedName>
</protein>
<dbReference type="InterPro" id="IPR050214">
    <property type="entry name" value="Cys_Synth/Cystath_Beta-Synth"/>
</dbReference>
<dbReference type="InterPro" id="IPR005856">
    <property type="entry name" value="Cys_synth"/>
</dbReference>
<evidence type="ECO:0000256" key="2">
    <source>
        <dbReference type="ARBA" id="ARBA00004962"/>
    </source>
</evidence>
<dbReference type="CDD" id="cd01561">
    <property type="entry name" value="CBS_like"/>
    <property type="match status" value="1"/>
</dbReference>
<dbReference type="NCBIfam" id="TIGR01136">
    <property type="entry name" value="cysKM"/>
    <property type="match status" value="1"/>
</dbReference>
<dbReference type="NCBIfam" id="TIGR01139">
    <property type="entry name" value="cysK"/>
    <property type="match status" value="1"/>
</dbReference>
<name>A0ABU3F8Q6_9ENTE</name>
<dbReference type="InterPro" id="IPR036052">
    <property type="entry name" value="TrpB-like_PALP_sf"/>
</dbReference>
<accession>A0ABU3F8Q6</accession>
<keyword evidence="5" id="KW-0808">Transferase</keyword>
<evidence type="ECO:0000256" key="1">
    <source>
        <dbReference type="ARBA" id="ARBA00001933"/>
    </source>
</evidence>
<keyword evidence="3" id="KW-0663">Pyridoxal phosphate</keyword>
<proteinExistence type="predicted"/>
<dbReference type="RefSeq" id="WP_311829626.1">
    <property type="nucleotide sequence ID" value="NZ_JARQAJ010000002.1"/>
</dbReference>
<sequence>MPTLLDLIGQTPIVQLQRIVPSELGEVYVKLESFNLGGSIKDRIAKAMVEAAEKKGILTPGKTIVEATSGNTGIGLALIGALKGYQVVIALPEIVSEERKKLIRAYGATVIETPAEEGLQGPFRIVEEYLAKGDDYVTLKQFENIVNPNAHQQTTGPEITDFFNGTPDVLVAGIGTGGTITGVGQYLRQIDPDIKIIAVEPKESAVLNGGAAGPHIIQGIGAGFIPEILDQTIYDSVFDVPGQEAKKTAQELARKEGLLVGFSGGAAVYAALEEAKKATKPTKILAIVPDNGERYLSTTLFDEDATILA</sequence>
<gene>
    <name evidence="5" type="primary">cysK</name>
    <name evidence="5" type="ORF">P7H27_04715</name>
</gene>
<dbReference type="InterPro" id="IPR001926">
    <property type="entry name" value="TrpB-like_PALP"/>
</dbReference>
<reference evidence="5" key="1">
    <citation type="submission" date="2023-03" db="EMBL/GenBank/DDBJ databases">
        <authorList>
            <person name="Shen W."/>
            <person name="Cai J."/>
        </authorList>
    </citation>
    <scope>NUCLEOTIDE SEQUENCE</scope>
    <source>
        <strain evidence="5">P66-3</strain>
    </source>
</reference>
<dbReference type="Proteomes" id="UP001181046">
    <property type="component" value="Unassembled WGS sequence"/>
</dbReference>
<dbReference type="EC" id="2.5.1.47" evidence="5"/>
<evidence type="ECO:0000313" key="5">
    <source>
        <dbReference type="EMBL" id="MDT2759059.1"/>
    </source>
</evidence>
<dbReference type="EMBL" id="JARQAJ010000002">
    <property type="protein sequence ID" value="MDT2759059.1"/>
    <property type="molecule type" value="Genomic_DNA"/>
</dbReference>
<evidence type="ECO:0000313" key="6">
    <source>
        <dbReference type="Proteomes" id="UP001181046"/>
    </source>
</evidence>
<comment type="pathway">
    <text evidence="2">Amino-acid biosynthesis; L-cysteine biosynthesis; L-cysteine from L-serine: step 2/2.</text>
</comment>
<dbReference type="Pfam" id="PF00291">
    <property type="entry name" value="PALP"/>
    <property type="match status" value="1"/>
</dbReference>
<keyword evidence="6" id="KW-1185">Reference proteome</keyword>
<evidence type="ECO:0000256" key="3">
    <source>
        <dbReference type="ARBA" id="ARBA00022898"/>
    </source>
</evidence>
<comment type="caution">
    <text evidence="5">The sequence shown here is derived from an EMBL/GenBank/DDBJ whole genome shotgun (WGS) entry which is preliminary data.</text>
</comment>
<evidence type="ECO:0000259" key="4">
    <source>
        <dbReference type="Pfam" id="PF00291"/>
    </source>
</evidence>